<dbReference type="GO" id="GO:0045259">
    <property type="term" value="C:proton-transporting ATP synthase complex"/>
    <property type="evidence" value="ECO:0007669"/>
    <property type="project" value="UniProtKB-KW"/>
</dbReference>
<dbReference type="STRING" id="1121865.OMW_00151"/>
<dbReference type="GO" id="GO:0046933">
    <property type="term" value="F:proton-transporting ATP synthase activity, rotational mechanism"/>
    <property type="evidence" value="ECO:0007669"/>
    <property type="project" value="UniProtKB-UniRule"/>
</dbReference>
<keyword evidence="3 7" id="KW-0375">Hydrogen ion transport</keyword>
<keyword evidence="6 7" id="KW-0066">ATP synthesis</keyword>
<comment type="subcellular location">
    <subcellularLocation>
        <location evidence="7">Cell membrane</location>
        <topology evidence="7">Peripheral membrane protein</topology>
    </subcellularLocation>
    <subcellularLocation>
        <location evidence="1">Membrane</location>
    </subcellularLocation>
</comment>
<comment type="function">
    <text evidence="7">F(1)F(0) ATP synthase produces ATP from ADP in the presence of a proton or sodium gradient. F-type ATPases consist of two structural domains, F(1) containing the extramembraneous catalytic core and F(0) containing the membrane proton channel, linked together by a central stalk and a peripheral stalk. During catalysis, ATP synthesis in the catalytic domain of F(1) is coupled via a rotary mechanism of the central stalk subunits to proton translocation.</text>
</comment>
<dbReference type="NCBIfam" id="TIGR01145">
    <property type="entry name" value="ATP_synt_delta"/>
    <property type="match status" value="1"/>
</dbReference>
<evidence type="ECO:0000256" key="5">
    <source>
        <dbReference type="ARBA" id="ARBA00023136"/>
    </source>
</evidence>
<comment type="similarity">
    <text evidence="7">Belongs to the ATPase delta chain family.</text>
</comment>
<keyword evidence="7" id="KW-1003">Cell membrane</keyword>
<dbReference type="NCBIfam" id="NF004401">
    <property type="entry name" value="PRK05758.2-1"/>
    <property type="match status" value="1"/>
</dbReference>
<keyword evidence="4 7" id="KW-0406">Ion transport</keyword>
<keyword evidence="9" id="KW-1185">Reference proteome</keyword>
<dbReference type="InterPro" id="IPR000711">
    <property type="entry name" value="ATPase_OSCP/dsu"/>
</dbReference>
<evidence type="ECO:0000256" key="1">
    <source>
        <dbReference type="ARBA" id="ARBA00004370"/>
    </source>
</evidence>
<dbReference type="EMBL" id="ASWJ01000004">
    <property type="protein sequence ID" value="EOW84257.1"/>
    <property type="molecule type" value="Genomic_DNA"/>
</dbReference>
<dbReference type="PRINTS" id="PR00125">
    <property type="entry name" value="ATPASEDELTA"/>
</dbReference>
<proteinExistence type="inferred from homology"/>
<protein>
    <recommendedName>
        <fullName evidence="7">ATP synthase subunit delta</fullName>
    </recommendedName>
    <alternativeName>
        <fullName evidence="7">ATP synthase F(1) sector subunit delta</fullName>
    </alternativeName>
    <alternativeName>
        <fullName evidence="7">F-type ATPase subunit delta</fullName>
        <shortName evidence="7">F-ATPase subunit delta</shortName>
    </alternativeName>
</protein>
<keyword evidence="2 7" id="KW-0813">Transport</keyword>
<dbReference type="Proteomes" id="UP000014113">
    <property type="component" value="Unassembled WGS sequence"/>
</dbReference>
<comment type="function">
    <text evidence="7">This protein is part of the stalk that links CF(0) to CF(1). It either transmits conformational changes from CF(0) to CF(1) or is implicated in proton conduction.</text>
</comment>
<evidence type="ECO:0000256" key="3">
    <source>
        <dbReference type="ARBA" id="ARBA00022781"/>
    </source>
</evidence>
<keyword evidence="7" id="KW-0139">CF(1)</keyword>
<sequence length="179" mass="20084">MKLNKYEVGKRYGKAIFELAVENDCLAQTHQELLQLKEIYAELPELGQLLNDVRLEPQQKQAIVSLLAQNCSKLVKDAIYVIYENSRMAELAYIVEAFCSLYNEKLAILDGTITTAIALTPEQKARLEEKILKKFGYQTAKFVEKIDPSIIGGIIVEANHQIIDGSLKTKLATLKASLL</sequence>
<evidence type="ECO:0000256" key="6">
    <source>
        <dbReference type="ARBA" id="ARBA00023310"/>
    </source>
</evidence>
<evidence type="ECO:0000313" key="9">
    <source>
        <dbReference type="Proteomes" id="UP000014113"/>
    </source>
</evidence>
<accession>S1N5J7</accession>
<dbReference type="SUPFAM" id="SSF47928">
    <property type="entry name" value="N-terminal domain of the delta subunit of the F1F0-ATP synthase"/>
    <property type="match status" value="1"/>
</dbReference>
<dbReference type="GO" id="GO:0005886">
    <property type="term" value="C:plasma membrane"/>
    <property type="evidence" value="ECO:0007669"/>
    <property type="project" value="UniProtKB-SubCell"/>
</dbReference>
<organism evidence="8 9">
    <name type="scientific">Enterococcus columbae DSM 7374 = ATCC 51263</name>
    <dbReference type="NCBI Taxonomy" id="1121865"/>
    <lineage>
        <taxon>Bacteria</taxon>
        <taxon>Bacillati</taxon>
        <taxon>Bacillota</taxon>
        <taxon>Bacilli</taxon>
        <taxon>Lactobacillales</taxon>
        <taxon>Enterococcaceae</taxon>
        <taxon>Enterococcus</taxon>
    </lineage>
</organism>
<name>S1N5J7_9ENTE</name>
<dbReference type="Pfam" id="PF00213">
    <property type="entry name" value="OSCP"/>
    <property type="match status" value="1"/>
</dbReference>
<dbReference type="RefSeq" id="WP_016182321.1">
    <property type="nucleotide sequence ID" value="NZ_JXKI01000007.1"/>
</dbReference>
<gene>
    <name evidence="7" type="primary">atpH</name>
    <name evidence="8" type="ORF">I568_00745</name>
</gene>
<evidence type="ECO:0000256" key="2">
    <source>
        <dbReference type="ARBA" id="ARBA00022448"/>
    </source>
</evidence>
<comment type="caution">
    <text evidence="8">The sequence shown here is derived from an EMBL/GenBank/DDBJ whole genome shotgun (WGS) entry which is preliminary data.</text>
</comment>
<dbReference type="eggNOG" id="COG0712">
    <property type="taxonomic scope" value="Bacteria"/>
</dbReference>
<dbReference type="AlphaFoldDB" id="S1N5J7"/>
<dbReference type="OrthoDB" id="9786633at2"/>
<reference evidence="8 9" key="1">
    <citation type="submission" date="2013-03" db="EMBL/GenBank/DDBJ databases">
        <title>The Genome Sequence of Enterococcus columbae ATCC_51263 (PacBio/Illumina hybrid assembly).</title>
        <authorList>
            <consortium name="The Broad Institute Genomics Platform"/>
            <consortium name="The Broad Institute Genome Sequencing Center for Infectious Disease"/>
            <person name="Earl A."/>
            <person name="Russ C."/>
            <person name="Gilmore M."/>
            <person name="Surin D."/>
            <person name="Walker B."/>
            <person name="Young S."/>
            <person name="Zeng Q."/>
            <person name="Gargeya S."/>
            <person name="Fitzgerald M."/>
            <person name="Haas B."/>
            <person name="Abouelleil A."/>
            <person name="Allen A.W."/>
            <person name="Alvarado L."/>
            <person name="Arachchi H.M."/>
            <person name="Berlin A.M."/>
            <person name="Chapman S.B."/>
            <person name="Gainer-Dewar J."/>
            <person name="Goldberg J."/>
            <person name="Griggs A."/>
            <person name="Gujja S."/>
            <person name="Hansen M."/>
            <person name="Howarth C."/>
            <person name="Imamovic A."/>
            <person name="Ireland A."/>
            <person name="Larimer J."/>
            <person name="McCowan C."/>
            <person name="Murphy C."/>
            <person name="Pearson M."/>
            <person name="Poon T.W."/>
            <person name="Priest M."/>
            <person name="Roberts A."/>
            <person name="Saif S."/>
            <person name="Shea T."/>
            <person name="Sisk P."/>
            <person name="Sykes S."/>
            <person name="Wortman J."/>
            <person name="Nusbaum C."/>
            <person name="Birren B."/>
        </authorList>
    </citation>
    <scope>NUCLEOTIDE SEQUENCE [LARGE SCALE GENOMIC DNA]</scope>
    <source>
        <strain evidence="8 9">ATCC 51263</strain>
    </source>
</reference>
<dbReference type="PANTHER" id="PTHR11910">
    <property type="entry name" value="ATP SYNTHASE DELTA CHAIN"/>
    <property type="match status" value="1"/>
</dbReference>
<dbReference type="HAMAP" id="MF_01416">
    <property type="entry name" value="ATP_synth_delta_bact"/>
    <property type="match status" value="1"/>
</dbReference>
<keyword evidence="5 7" id="KW-0472">Membrane</keyword>
<evidence type="ECO:0000256" key="4">
    <source>
        <dbReference type="ARBA" id="ARBA00023065"/>
    </source>
</evidence>
<dbReference type="InterPro" id="IPR026015">
    <property type="entry name" value="ATP_synth_OSCP/delta_N_sf"/>
</dbReference>
<dbReference type="Gene3D" id="1.10.520.20">
    <property type="entry name" value="N-terminal domain of the delta subunit of the F1F0-ATP synthase"/>
    <property type="match status" value="1"/>
</dbReference>
<dbReference type="PATRIC" id="fig|1121865.3.peg.145"/>
<evidence type="ECO:0000256" key="7">
    <source>
        <dbReference type="HAMAP-Rule" id="MF_01416"/>
    </source>
</evidence>
<evidence type="ECO:0000313" key="8">
    <source>
        <dbReference type="EMBL" id="EOW84257.1"/>
    </source>
</evidence>